<proteinExistence type="predicted"/>
<accession>A0A6J7VNF7</accession>
<organism evidence="1">
    <name type="scientific">uncultured Caudovirales phage</name>
    <dbReference type="NCBI Taxonomy" id="2100421"/>
    <lineage>
        <taxon>Viruses</taxon>
        <taxon>Duplodnaviria</taxon>
        <taxon>Heunggongvirae</taxon>
        <taxon>Uroviricota</taxon>
        <taxon>Caudoviricetes</taxon>
        <taxon>Peduoviridae</taxon>
        <taxon>Maltschvirus</taxon>
        <taxon>Maltschvirus maltsch</taxon>
    </lineage>
</organism>
<name>A0A6J7VNF7_9CAUD</name>
<dbReference type="InterPro" id="IPR043876">
    <property type="entry name" value="DUF5856"/>
</dbReference>
<sequence length="117" mass="13341">MIEQLVSKVFEVRNSTHIRHWATKSFSEHMALGEFYDGVIDHIDSIVEAYQGCFGLIEITELSPKVDKDVIKLLNSQAKWIEENREIISGGVNSIQNLIDGLSDLYLKTIYKLENLS</sequence>
<protein>
    <submittedName>
        <fullName evidence="1">Uncharacterized protein</fullName>
    </submittedName>
</protein>
<evidence type="ECO:0000313" key="1">
    <source>
        <dbReference type="EMBL" id="CAB5079605.1"/>
    </source>
</evidence>
<dbReference type="Pfam" id="PF19174">
    <property type="entry name" value="DUF5856"/>
    <property type="match status" value="1"/>
</dbReference>
<dbReference type="EMBL" id="LR798192">
    <property type="protein sequence ID" value="CAB5079605.1"/>
    <property type="molecule type" value="Genomic_DNA"/>
</dbReference>
<reference evidence="1" key="1">
    <citation type="submission" date="2020-05" db="EMBL/GenBank/DDBJ databases">
        <authorList>
            <person name="Chiriac C."/>
            <person name="Salcher M."/>
            <person name="Ghai R."/>
            <person name="Kavagutti S V."/>
        </authorList>
    </citation>
    <scope>NUCLEOTIDE SEQUENCE</scope>
</reference>
<gene>
    <name evidence="1" type="ORF">UFOVP146_32</name>
</gene>